<sequence>MSDPSQSVLIVGAGAFGLSTALFLARRAVMVLPRTSTRSSGRDMVTARCELYVKARVDVIRYEQLALKALPIWLEWTKTVHDASPADLPDGLTPEDDLLDLCGCMRLCEGEKETEYHRVNVESVTGGGRRERIFLLKDEADYKRALEEDETEPYLHRATKMQRFGQLLNGNIHGFLDMDSGYTRADKVGVKFVLDEVAGKFDSFVRSGQTVLGVKTKDGVEHLADKTIVACGGWTESIVPEVKGLLETTGGSVAFVDIPEDRPDLRKRFGPEEFCVWQLQLGEGKVGTKWALTERLEWEDSIKFGYRAVKYTNYEPHPVTGHETPLNNVPKTALEAIKDNLRQVYPELAEIGITGAKHFANSLEKKPDQFTQYWRWRSAKPGERANGLEEGEDGPRVLRKVELATEADWKFDI</sequence>
<evidence type="ECO:0000256" key="3">
    <source>
        <dbReference type="ARBA" id="ARBA00022630"/>
    </source>
</evidence>
<dbReference type="Gene3D" id="3.30.9.10">
    <property type="entry name" value="D-Amino Acid Oxidase, subunit A, domain 2"/>
    <property type="match status" value="1"/>
</dbReference>
<evidence type="ECO:0000259" key="7">
    <source>
        <dbReference type="Pfam" id="PF01266"/>
    </source>
</evidence>
<gene>
    <name evidence="8" type="ORF">IAR55_005595</name>
</gene>
<evidence type="ECO:0000313" key="9">
    <source>
        <dbReference type="Proteomes" id="UP001388673"/>
    </source>
</evidence>
<keyword evidence="4" id="KW-0274">FAD</keyword>
<dbReference type="KEGG" id="kne:92182853"/>
<dbReference type="RefSeq" id="XP_066800459.1">
    <property type="nucleotide sequence ID" value="XM_066948686.1"/>
</dbReference>
<comment type="cofactor">
    <cofactor evidence="1">
        <name>FAD</name>
        <dbReference type="ChEBI" id="CHEBI:57692"/>
    </cofactor>
</comment>
<evidence type="ECO:0000256" key="5">
    <source>
        <dbReference type="ARBA" id="ARBA00023002"/>
    </source>
</evidence>
<dbReference type="SUPFAM" id="SSF51905">
    <property type="entry name" value="FAD/NAD(P)-binding domain"/>
    <property type="match status" value="1"/>
</dbReference>
<accession>A0AAW0YJ95</accession>
<keyword evidence="3" id="KW-0285">Flavoprotein</keyword>
<proteinExistence type="inferred from homology"/>
<dbReference type="InterPro" id="IPR045170">
    <property type="entry name" value="MTOX"/>
</dbReference>
<name>A0AAW0YJ95_9TREE</name>
<keyword evidence="6" id="KW-0472">Membrane</keyword>
<dbReference type="EMBL" id="JBCAWK010000011">
    <property type="protein sequence ID" value="KAK8846509.1"/>
    <property type="molecule type" value="Genomic_DNA"/>
</dbReference>
<evidence type="ECO:0000256" key="2">
    <source>
        <dbReference type="ARBA" id="ARBA00010989"/>
    </source>
</evidence>
<feature type="domain" description="FAD dependent oxidoreductase" evidence="7">
    <location>
        <begin position="8"/>
        <end position="352"/>
    </location>
</feature>
<keyword evidence="6" id="KW-0812">Transmembrane</keyword>
<dbReference type="Gene3D" id="3.50.50.60">
    <property type="entry name" value="FAD/NAD(P)-binding domain"/>
    <property type="match status" value="1"/>
</dbReference>
<evidence type="ECO:0000256" key="4">
    <source>
        <dbReference type="ARBA" id="ARBA00022827"/>
    </source>
</evidence>
<dbReference type="GO" id="GO:0008115">
    <property type="term" value="F:sarcosine oxidase activity"/>
    <property type="evidence" value="ECO:0007669"/>
    <property type="project" value="TreeGrafter"/>
</dbReference>
<evidence type="ECO:0000256" key="1">
    <source>
        <dbReference type="ARBA" id="ARBA00001974"/>
    </source>
</evidence>
<keyword evidence="5" id="KW-0560">Oxidoreductase</keyword>
<dbReference type="GeneID" id="92182853"/>
<protein>
    <recommendedName>
        <fullName evidence="7">FAD dependent oxidoreductase domain-containing protein</fullName>
    </recommendedName>
</protein>
<evidence type="ECO:0000313" key="8">
    <source>
        <dbReference type="EMBL" id="KAK8846509.1"/>
    </source>
</evidence>
<keyword evidence="9" id="KW-1185">Reference proteome</keyword>
<evidence type="ECO:0000256" key="6">
    <source>
        <dbReference type="SAM" id="Phobius"/>
    </source>
</evidence>
<dbReference type="InterPro" id="IPR006076">
    <property type="entry name" value="FAD-dep_OxRdtase"/>
</dbReference>
<dbReference type="Pfam" id="PF01266">
    <property type="entry name" value="DAO"/>
    <property type="match status" value="1"/>
</dbReference>
<dbReference type="InterPro" id="IPR036188">
    <property type="entry name" value="FAD/NAD-bd_sf"/>
</dbReference>
<comment type="caution">
    <text evidence="8">The sequence shown here is derived from an EMBL/GenBank/DDBJ whole genome shotgun (WGS) entry which is preliminary data.</text>
</comment>
<feature type="transmembrane region" description="Helical" evidence="6">
    <location>
        <begin position="6"/>
        <end position="25"/>
    </location>
</feature>
<dbReference type="PANTHER" id="PTHR10961">
    <property type="entry name" value="PEROXISOMAL SARCOSINE OXIDASE"/>
    <property type="match status" value="1"/>
</dbReference>
<dbReference type="PANTHER" id="PTHR10961:SF15">
    <property type="entry name" value="FAD DEPENDENT OXIDOREDUCTASE DOMAIN-CONTAINING PROTEIN"/>
    <property type="match status" value="1"/>
</dbReference>
<organism evidence="8 9">
    <name type="scientific">Kwoniella newhampshirensis</name>
    <dbReference type="NCBI Taxonomy" id="1651941"/>
    <lineage>
        <taxon>Eukaryota</taxon>
        <taxon>Fungi</taxon>
        <taxon>Dikarya</taxon>
        <taxon>Basidiomycota</taxon>
        <taxon>Agaricomycotina</taxon>
        <taxon>Tremellomycetes</taxon>
        <taxon>Tremellales</taxon>
        <taxon>Cryptococcaceae</taxon>
        <taxon>Kwoniella</taxon>
    </lineage>
</organism>
<keyword evidence="6" id="KW-1133">Transmembrane helix</keyword>
<reference evidence="8 9" key="1">
    <citation type="journal article" date="2024" name="bioRxiv">
        <title>Comparative genomics of Cryptococcus and Kwoniella reveals pathogenesis evolution and contrasting karyotype dynamics via intercentromeric recombination or chromosome fusion.</title>
        <authorList>
            <person name="Coelho M.A."/>
            <person name="David-Palma M."/>
            <person name="Shea T."/>
            <person name="Bowers K."/>
            <person name="McGinley-Smith S."/>
            <person name="Mohammad A.W."/>
            <person name="Gnirke A."/>
            <person name="Yurkov A.M."/>
            <person name="Nowrousian M."/>
            <person name="Sun S."/>
            <person name="Cuomo C.A."/>
            <person name="Heitman J."/>
        </authorList>
    </citation>
    <scope>NUCLEOTIDE SEQUENCE [LARGE SCALE GENOMIC DNA]</scope>
    <source>
        <strain evidence="8 9">CBS 13917</strain>
    </source>
</reference>
<comment type="similarity">
    <text evidence="2">Belongs to the MSOX/MTOX family.</text>
</comment>
<dbReference type="AlphaFoldDB" id="A0AAW0YJ95"/>
<dbReference type="GO" id="GO:0050660">
    <property type="term" value="F:flavin adenine dinucleotide binding"/>
    <property type="evidence" value="ECO:0007669"/>
    <property type="project" value="InterPro"/>
</dbReference>
<dbReference type="Proteomes" id="UP001388673">
    <property type="component" value="Unassembled WGS sequence"/>
</dbReference>